<evidence type="ECO:0000256" key="5">
    <source>
        <dbReference type="PIRSR" id="PIRSR000137-2"/>
    </source>
</evidence>
<evidence type="ECO:0000256" key="3">
    <source>
        <dbReference type="ARBA" id="ARBA00022630"/>
    </source>
</evidence>
<gene>
    <name evidence="9" type="ORF">Ga0080574_TMP1128</name>
</gene>
<dbReference type="Pfam" id="PF05199">
    <property type="entry name" value="GMC_oxred_C"/>
    <property type="match status" value="1"/>
</dbReference>
<protein>
    <submittedName>
        <fullName evidence="9">Choline dehydrogenase</fullName>
        <ecNumber evidence="9">1.1.99.1</ecNumber>
    </submittedName>
</protein>
<comment type="similarity">
    <text evidence="2 6">Belongs to the GMC oxidoreductase family.</text>
</comment>
<evidence type="ECO:0000256" key="6">
    <source>
        <dbReference type="RuleBase" id="RU003968"/>
    </source>
</evidence>
<dbReference type="PROSITE" id="PS00624">
    <property type="entry name" value="GMC_OXRED_2"/>
    <property type="match status" value="1"/>
</dbReference>
<evidence type="ECO:0000256" key="2">
    <source>
        <dbReference type="ARBA" id="ARBA00010790"/>
    </source>
</evidence>
<feature type="binding site" evidence="5">
    <location>
        <position position="82"/>
    </location>
    <ligand>
        <name>FAD</name>
        <dbReference type="ChEBI" id="CHEBI:57692"/>
    </ligand>
</feature>
<dbReference type="Proteomes" id="UP000187059">
    <property type="component" value="Chromosome"/>
</dbReference>
<evidence type="ECO:0000313" key="10">
    <source>
        <dbReference type="Proteomes" id="UP000187059"/>
    </source>
</evidence>
<dbReference type="InterPro" id="IPR000172">
    <property type="entry name" value="GMC_OxRdtase_N"/>
</dbReference>
<evidence type="ECO:0000256" key="1">
    <source>
        <dbReference type="ARBA" id="ARBA00001974"/>
    </source>
</evidence>
<dbReference type="PROSITE" id="PS00623">
    <property type="entry name" value="GMC_OXRED_1"/>
    <property type="match status" value="1"/>
</dbReference>
<dbReference type="OrthoDB" id="9785276at2"/>
<accession>A0A1P8UPY8</accession>
<dbReference type="InterPro" id="IPR012132">
    <property type="entry name" value="GMC_OxRdtase"/>
</dbReference>
<dbReference type="Pfam" id="PF00732">
    <property type="entry name" value="GMC_oxred_N"/>
    <property type="match status" value="1"/>
</dbReference>
<dbReference type="GO" id="GO:0050660">
    <property type="term" value="F:flavin adenine dinucleotide binding"/>
    <property type="evidence" value="ECO:0007669"/>
    <property type="project" value="InterPro"/>
</dbReference>
<evidence type="ECO:0000259" key="8">
    <source>
        <dbReference type="PROSITE" id="PS00624"/>
    </source>
</evidence>
<proteinExistence type="inferred from homology"/>
<feature type="binding site" evidence="5">
    <location>
        <begin position="90"/>
        <end position="93"/>
    </location>
    <ligand>
        <name>FAD</name>
        <dbReference type="ChEBI" id="CHEBI:57692"/>
    </ligand>
</feature>
<comment type="cofactor">
    <cofactor evidence="1 5">
        <name>FAD</name>
        <dbReference type="ChEBI" id="CHEBI:57692"/>
    </cofactor>
</comment>
<keyword evidence="4 5" id="KW-0274">FAD</keyword>
<sequence length="514" mass="53787">MSHDVIIVGAGSAGCAVAERLSRDPACRVLLIEAGPAGRHPFISMPAGVAKAIASPRFNWHFETVPQRHMDGRRLYVPRGRVLGGSSAINAMVWVTGHASDYDHWEAQGCDGWGWASVKPVLDAVTEVMAPTLPESGNAAYAGFVDAGGQMGAPVAEAVDGQAEGFGLYRLNIAGGRRRSAAKAYLALAKGRPNLTLRTGVHVLGLTGNGTRIDGLRVAKGAGEERLSAGHVVLCAGAIGTPHLLMLSGIGPADALRSHGIDIRADLPGVGENLHDHLEVKVKHRMTEPLSLWDHAKFPNNLAVGAQWLLTGTGVGRQQGLEAGAFLRLANGDGPPDTQLHYINALAFDGATAEDRGHGFAIDVTQLQPESRGRLTLASGDPRDKPLIDPNYLAAEADRVALREGLKYLRDLCRQPALARFAGAELRPGPAVTSDAELDAVVRATADSIYHPVGTARMGRDALSVTDPETMGVHGVAGLSVADASVMPRITGGNTNAPSIVIGALGAEKIAARL</sequence>
<dbReference type="STRING" id="1250539.Ga0080574_TMP1128"/>
<feature type="binding site" evidence="5">
    <location>
        <position position="203"/>
    </location>
    <ligand>
        <name>FAD</name>
        <dbReference type="ChEBI" id="CHEBI:57692"/>
    </ligand>
</feature>
<dbReference type="GO" id="GO:0008812">
    <property type="term" value="F:choline dehydrogenase activity"/>
    <property type="evidence" value="ECO:0007669"/>
    <property type="project" value="UniProtKB-EC"/>
</dbReference>
<dbReference type="InterPro" id="IPR036188">
    <property type="entry name" value="FAD/NAD-bd_sf"/>
</dbReference>
<dbReference type="RefSeq" id="WP_076695994.1">
    <property type="nucleotide sequence ID" value="NZ_CP015093.1"/>
</dbReference>
<keyword evidence="10" id="KW-1185">Reference proteome</keyword>
<evidence type="ECO:0000313" key="9">
    <source>
        <dbReference type="EMBL" id="APZ51462.1"/>
    </source>
</evidence>
<keyword evidence="9" id="KW-0560">Oxidoreductase</keyword>
<dbReference type="InterPro" id="IPR007867">
    <property type="entry name" value="GMC_OxRtase_C"/>
</dbReference>
<dbReference type="Gene3D" id="3.50.50.60">
    <property type="entry name" value="FAD/NAD(P)-binding domain"/>
    <property type="match status" value="1"/>
</dbReference>
<dbReference type="PANTHER" id="PTHR11552:SF147">
    <property type="entry name" value="CHOLINE DEHYDROGENASE, MITOCHONDRIAL"/>
    <property type="match status" value="1"/>
</dbReference>
<organism evidence="9 10">
    <name type="scientific">Salipiger abyssi</name>
    <dbReference type="NCBI Taxonomy" id="1250539"/>
    <lineage>
        <taxon>Bacteria</taxon>
        <taxon>Pseudomonadati</taxon>
        <taxon>Pseudomonadota</taxon>
        <taxon>Alphaproteobacteria</taxon>
        <taxon>Rhodobacterales</taxon>
        <taxon>Roseobacteraceae</taxon>
        <taxon>Salipiger</taxon>
    </lineage>
</organism>
<dbReference type="SUPFAM" id="SSF51905">
    <property type="entry name" value="FAD/NAD(P)-binding domain"/>
    <property type="match status" value="1"/>
</dbReference>
<dbReference type="Gene3D" id="3.30.560.10">
    <property type="entry name" value="Glucose Oxidase, domain 3"/>
    <property type="match status" value="1"/>
</dbReference>
<name>A0A1P8UPY8_9RHOB</name>
<dbReference type="PANTHER" id="PTHR11552">
    <property type="entry name" value="GLUCOSE-METHANOL-CHOLINE GMC OXIDOREDUCTASE"/>
    <property type="match status" value="1"/>
</dbReference>
<feature type="domain" description="Glucose-methanol-choline oxidoreductase N-terminal" evidence="7">
    <location>
        <begin position="80"/>
        <end position="103"/>
    </location>
</feature>
<reference evidence="9 10" key="1">
    <citation type="submission" date="2016-04" db="EMBL/GenBank/DDBJ databases">
        <title>Deep-sea bacteria in the southern Pacific.</title>
        <authorList>
            <person name="Tang K."/>
        </authorList>
    </citation>
    <scope>NUCLEOTIDE SEQUENCE [LARGE SCALE GENOMIC DNA]</scope>
    <source>
        <strain evidence="9 10">JLT2014</strain>
    </source>
</reference>
<feature type="domain" description="Glucose-methanol-choline oxidoreductase N-terminal" evidence="8">
    <location>
        <begin position="237"/>
        <end position="251"/>
    </location>
</feature>
<dbReference type="EC" id="1.1.99.1" evidence="9"/>
<dbReference type="PIRSF" id="PIRSF000137">
    <property type="entry name" value="Alcohol_oxidase"/>
    <property type="match status" value="1"/>
</dbReference>
<dbReference type="SUPFAM" id="SSF54373">
    <property type="entry name" value="FAD-linked reductases, C-terminal domain"/>
    <property type="match status" value="1"/>
</dbReference>
<dbReference type="AlphaFoldDB" id="A0A1P8UPY8"/>
<dbReference type="EMBL" id="CP015093">
    <property type="protein sequence ID" value="APZ51462.1"/>
    <property type="molecule type" value="Genomic_DNA"/>
</dbReference>
<evidence type="ECO:0000256" key="4">
    <source>
        <dbReference type="ARBA" id="ARBA00022827"/>
    </source>
</evidence>
<dbReference type="KEGG" id="paby:Ga0080574_TMP1128"/>
<keyword evidence="3 6" id="KW-0285">Flavoprotein</keyword>
<evidence type="ECO:0000259" key="7">
    <source>
        <dbReference type="PROSITE" id="PS00623"/>
    </source>
</evidence>